<evidence type="ECO:0000313" key="1">
    <source>
        <dbReference type="EMBL" id="SUO98408.1"/>
    </source>
</evidence>
<keyword evidence="2" id="KW-1185">Reference proteome</keyword>
<reference evidence="1 2" key="1">
    <citation type="submission" date="2018-06" db="EMBL/GenBank/DDBJ databases">
        <authorList>
            <consortium name="Pathogen Informatics"/>
            <person name="Doyle S."/>
        </authorList>
    </citation>
    <scope>NUCLEOTIDE SEQUENCE [LARGE SCALE GENOMIC DNA]</scope>
    <source>
        <strain evidence="1 2">NCTC10717</strain>
    </source>
</reference>
<dbReference type="EMBL" id="UHIA01000004">
    <property type="protein sequence ID" value="SUO98408.1"/>
    <property type="molecule type" value="Genomic_DNA"/>
</dbReference>
<protein>
    <submittedName>
        <fullName evidence="1">Uncharacterized protein</fullName>
    </submittedName>
</protein>
<organism evidence="1 2">
    <name type="scientific">Suttonella indologenes</name>
    <dbReference type="NCBI Taxonomy" id="13276"/>
    <lineage>
        <taxon>Bacteria</taxon>
        <taxon>Pseudomonadati</taxon>
        <taxon>Pseudomonadota</taxon>
        <taxon>Gammaproteobacteria</taxon>
        <taxon>Cardiobacteriales</taxon>
        <taxon>Cardiobacteriaceae</taxon>
        <taxon>Suttonella</taxon>
    </lineage>
</organism>
<gene>
    <name evidence="1" type="ORF">NCTC10717_02153</name>
</gene>
<name>A0A380N1J0_9GAMM</name>
<sequence length="35" mass="3988">MLLIQKSDSTKIPSLNDGEYIQFGIDSLTDQKLFQ</sequence>
<dbReference type="Proteomes" id="UP000254575">
    <property type="component" value="Unassembled WGS sequence"/>
</dbReference>
<evidence type="ECO:0000313" key="2">
    <source>
        <dbReference type="Proteomes" id="UP000254575"/>
    </source>
</evidence>
<dbReference type="AlphaFoldDB" id="A0A380N1J0"/>
<accession>A0A380N1J0</accession>
<proteinExistence type="predicted"/>